<keyword evidence="8" id="KW-0378">Hydrolase</keyword>
<dbReference type="InterPro" id="IPR003265">
    <property type="entry name" value="HhH-GPD_domain"/>
</dbReference>
<dbReference type="InterPro" id="IPR004036">
    <property type="entry name" value="Endonuclease-III-like_CS2"/>
</dbReference>
<accession>A0A1G2MBG7</accession>
<dbReference type="GO" id="GO:0000701">
    <property type="term" value="F:purine-specific mismatch base pair DNA N-glycosylase activity"/>
    <property type="evidence" value="ECO:0007669"/>
    <property type="project" value="UniProtKB-EC"/>
</dbReference>
<sequence length="305" mass="34303">MKLSTSSVKAFQKTITSYYRTHKRNFPWRETKDPYAILVSEIMLQQTQADRVIPFFTAFLEKFPTPYALAKAPVRDVLKAWQGLGYNRRALALKNAAEIIVSKHRGIFPRSIAAIDALPGVGPYTAGAIAAFAFGVASPIIETNIRTVYLHSFFKGKWKVRDAEILEVIQITTPLLPPPRLPSTTKTVTGRGADSAPLLGQVGKRIGSRQQIREWYHALMDYGAMLKKTVGNPNVRARAYLRQSKFKGSKRELRGAILRRATENDVVAFSDFRAQEFAFPIKEIFLQLTAEGFLERKGRVFVLAK</sequence>
<feature type="domain" description="HhH-GPD" evidence="13">
    <location>
        <begin position="43"/>
        <end position="194"/>
    </location>
</feature>
<comment type="cofactor">
    <cofactor evidence="2">
        <name>[4Fe-4S] cluster</name>
        <dbReference type="ChEBI" id="CHEBI:49883"/>
    </cofactor>
</comment>
<keyword evidence="7" id="KW-0227">DNA damage</keyword>
<dbReference type="GO" id="GO:0034039">
    <property type="term" value="F:8-oxo-7,8-dihydroguanine DNA N-glycosylase activity"/>
    <property type="evidence" value="ECO:0007669"/>
    <property type="project" value="TreeGrafter"/>
</dbReference>
<keyword evidence="9" id="KW-0408">Iron</keyword>
<dbReference type="EC" id="3.2.2.31" evidence="4"/>
<evidence type="ECO:0000256" key="5">
    <source>
        <dbReference type="ARBA" id="ARBA00022023"/>
    </source>
</evidence>
<protein>
    <recommendedName>
        <fullName evidence="5">Adenine DNA glycosylase</fullName>
        <ecNumber evidence="4">3.2.2.31</ecNumber>
    </recommendedName>
</protein>
<dbReference type="GO" id="GO:0046872">
    <property type="term" value="F:metal ion binding"/>
    <property type="evidence" value="ECO:0007669"/>
    <property type="project" value="UniProtKB-KW"/>
</dbReference>
<dbReference type="Pfam" id="PF00633">
    <property type="entry name" value="HHH"/>
    <property type="match status" value="1"/>
</dbReference>
<evidence type="ECO:0000256" key="10">
    <source>
        <dbReference type="ARBA" id="ARBA00023014"/>
    </source>
</evidence>
<proteinExistence type="inferred from homology"/>
<dbReference type="PROSITE" id="PS01155">
    <property type="entry name" value="ENDONUCLEASE_III_2"/>
    <property type="match status" value="1"/>
</dbReference>
<comment type="caution">
    <text evidence="14">The sequence shown here is derived from an EMBL/GenBank/DDBJ whole genome shotgun (WGS) entry which is preliminary data.</text>
</comment>
<dbReference type="GO" id="GO:0006298">
    <property type="term" value="P:mismatch repair"/>
    <property type="evidence" value="ECO:0007669"/>
    <property type="project" value="TreeGrafter"/>
</dbReference>
<dbReference type="Gene3D" id="1.10.340.30">
    <property type="entry name" value="Hypothetical protein, domain 2"/>
    <property type="match status" value="1"/>
</dbReference>
<evidence type="ECO:0000256" key="1">
    <source>
        <dbReference type="ARBA" id="ARBA00000843"/>
    </source>
</evidence>
<evidence type="ECO:0000256" key="11">
    <source>
        <dbReference type="ARBA" id="ARBA00023204"/>
    </source>
</evidence>
<evidence type="ECO:0000259" key="13">
    <source>
        <dbReference type="SMART" id="SM00478"/>
    </source>
</evidence>
<dbReference type="GO" id="GO:0032357">
    <property type="term" value="F:oxidized purine DNA binding"/>
    <property type="evidence" value="ECO:0007669"/>
    <property type="project" value="TreeGrafter"/>
</dbReference>
<evidence type="ECO:0000256" key="8">
    <source>
        <dbReference type="ARBA" id="ARBA00022801"/>
    </source>
</evidence>
<evidence type="ECO:0000313" key="14">
    <source>
        <dbReference type="EMBL" id="OHA21246.1"/>
    </source>
</evidence>
<name>A0A1G2MBG7_9BACT</name>
<dbReference type="InterPro" id="IPR023170">
    <property type="entry name" value="HhH_base_excis_C"/>
</dbReference>
<dbReference type="InterPro" id="IPR011257">
    <property type="entry name" value="DNA_glycosylase"/>
</dbReference>
<dbReference type="CDD" id="cd00056">
    <property type="entry name" value="ENDO3c"/>
    <property type="match status" value="1"/>
</dbReference>
<keyword evidence="6" id="KW-0479">Metal-binding</keyword>
<dbReference type="Pfam" id="PF00730">
    <property type="entry name" value="HhH-GPD"/>
    <property type="match status" value="1"/>
</dbReference>
<evidence type="ECO:0000256" key="6">
    <source>
        <dbReference type="ARBA" id="ARBA00022723"/>
    </source>
</evidence>
<dbReference type="InterPro" id="IPR000445">
    <property type="entry name" value="HhH_motif"/>
</dbReference>
<dbReference type="Gene3D" id="1.10.1670.10">
    <property type="entry name" value="Helix-hairpin-Helix base-excision DNA repair enzymes (C-terminal)"/>
    <property type="match status" value="1"/>
</dbReference>
<evidence type="ECO:0000256" key="7">
    <source>
        <dbReference type="ARBA" id="ARBA00022763"/>
    </source>
</evidence>
<dbReference type="PANTHER" id="PTHR42944">
    <property type="entry name" value="ADENINE DNA GLYCOSYLASE"/>
    <property type="match status" value="1"/>
</dbReference>
<reference evidence="14 15" key="1">
    <citation type="journal article" date="2016" name="Nat. Commun.">
        <title>Thousands of microbial genomes shed light on interconnected biogeochemical processes in an aquifer system.</title>
        <authorList>
            <person name="Anantharaman K."/>
            <person name="Brown C.T."/>
            <person name="Hug L.A."/>
            <person name="Sharon I."/>
            <person name="Castelle C.J."/>
            <person name="Probst A.J."/>
            <person name="Thomas B.C."/>
            <person name="Singh A."/>
            <person name="Wilkins M.J."/>
            <person name="Karaoz U."/>
            <person name="Brodie E.L."/>
            <person name="Williams K.H."/>
            <person name="Hubbard S.S."/>
            <person name="Banfield J.F."/>
        </authorList>
    </citation>
    <scope>NUCLEOTIDE SEQUENCE [LARGE SCALE GENOMIC DNA]</scope>
</reference>
<keyword evidence="11" id="KW-0234">DNA repair</keyword>
<dbReference type="GO" id="GO:0006284">
    <property type="term" value="P:base-excision repair"/>
    <property type="evidence" value="ECO:0007669"/>
    <property type="project" value="InterPro"/>
</dbReference>
<evidence type="ECO:0000256" key="3">
    <source>
        <dbReference type="ARBA" id="ARBA00008343"/>
    </source>
</evidence>
<comment type="similarity">
    <text evidence="3">Belongs to the Nth/MutY family.</text>
</comment>
<evidence type="ECO:0000256" key="2">
    <source>
        <dbReference type="ARBA" id="ARBA00001966"/>
    </source>
</evidence>
<organism evidence="14 15">
    <name type="scientific">Candidatus Taylorbacteria bacterium RIFCSPHIGHO2_01_FULL_51_15</name>
    <dbReference type="NCBI Taxonomy" id="1802304"/>
    <lineage>
        <taxon>Bacteria</taxon>
        <taxon>Candidatus Tayloriibacteriota</taxon>
    </lineage>
</organism>
<dbReference type="SUPFAM" id="SSF48150">
    <property type="entry name" value="DNA-glycosylase"/>
    <property type="match status" value="1"/>
</dbReference>
<dbReference type="AlphaFoldDB" id="A0A1G2MBG7"/>
<dbReference type="Proteomes" id="UP000178121">
    <property type="component" value="Unassembled WGS sequence"/>
</dbReference>
<dbReference type="GO" id="GO:0051536">
    <property type="term" value="F:iron-sulfur cluster binding"/>
    <property type="evidence" value="ECO:0007669"/>
    <property type="project" value="UniProtKB-KW"/>
</dbReference>
<evidence type="ECO:0000313" key="15">
    <source>
        <dbReference type="Proteomes" id="UP000178121"/>
    </source>
</evidence>
<dbReference type="InterPro" id="IPR044298">
    <property type="entry name" value="MIG/MutY"/>
</dbReference>
<evidence type="ECO:0000256" key="12">
    <source>
        <dbReference type="ARBA" id="ARBA00023295"/>
    </source>
</evidence>
<gene>
    <name evidence="14" type="ORF">A2849_00410</name>
</gene>
<dbReference type="GO" id="GO:0035485">
    <property type="term" value="F:adenine/guanine mispair binding"/>
    <property type="evidence" value="ECO:0007669"/>
    <property type="project" value="TreeGrafter"/>
</dbReference>
<dbReference type="EMBL" id="MHRI01000011">
    <property type="protein sequence ID" value="OHA21246.1"/>
    <property type="molecule type" value="Genomic_DNA"/>
</dbReference>
<evidence type="ECO:0000256" key="9">
    <source>
        <dbReference type="ARBA" id="ARBA00023004"/>
    </source>
</evidence>
<dbReference type="SMART" id="SM00478">
    <property type="entry name" value="ENDO3c"/>
    <property type="match status" value="1"/>
</dbReference>
<comment type="catalytic activity">
    <reaction evidence="1">
        <text>Hydrolyzes free adenine bases from 7,8-dihydro-8-oxoguanine:adenine mismatched double-stranded DNA, leaving an apurinic site.</text>
        <dbReference type="EC" id="3.2.2.31"/>
    </reaction>
</comment>
<evidence type="ECO:0000256" key="4">
    <source>
        <dbReference type="ARBA" id="ARBA00012045"/>
    </source>
</evidence>
<keyword evidence="12" id="KW-0326">Glycosidase</keyword>
<keyword evidence="10" id="KW-0411">Iron-sulfur</keyword>
<dbReference type="PANTHER" id="PTHR42944:SF1">
    <property type="entry name" value="ADENINE DNA GLYCOSYLASE"/>
    <property type="match status" value="1"/>
</dbReference>